<evidence type="ECO:0000313" key="5">
    <source>
        <dbReference type="Proteomes" id="UP000315842"/>
    </source>
</evidence>
<dbReference type="Pfam" id="PF02709">
    <property type="entry name" value="Glyco_transf_7C"/>
    <property type="match status" value="1"/>
</dbReference>
<evidence type="ECO:0000259" key="2">
    <source>
        <dbReference type="Pfam" id="PF00535"/>
    </source>
</evidence>
<dbReference type="InterPro" id="IPR029044">
    <property type="entry name" value="Nucleotide-diphossugar_trans"/>
</dbReference>
<sequence>MRTDHPLTATVVVPTYNRADLLAATLTSLVAQDLAADRFEVVVCDDGSTDGTPDVVADFATRLRMRYLYQEDDGYRVAAARNAGITAAAGDICVFVDCGVVLTSGAVRAHLEAHERTDGPAAVIGYVHGFEQDDDDAERLRAETDLADVDATVADFAARGVWPDMRERSYTRYADELAGLPAPWVLYWTCNVSASTAQLREVGLFDEAFRSWGGEDIDLAYRLFTAGATFVLARAATALHLPHPKRYAEREEGAIANYRYMADKYRSPIVDLLTELPPLDLRELNDEVVGRGLAVATR</sequence>
<reference evidence="4 5" key="1">
    <citation type="submission" date="2019-06" db="EMBL/GenBank/DDBJ databases">
        <title>Whole genome shotgun sequence of Cellulomonas uda NBRC 3747.</title>
        <authorList>
            <person name="Hosoyama A."/>
            <person name="Uohara A."/>
            <person name="Ohji S."/>
            <person name="Ichikawa N."/>
        </authorList>
    </citation>
    <scope>NUCLEOTIDE SEQUENCE [LARGE SCALE GENOMIC DNA]</scope>
    <source>
        <strain evidence="4 5">NBRC 3747</strain>
    </source>
</reference>
<name>A0A4Y3KFB5_CELUD</name>
<dbReference type="AlphaFoldDB" id="A0A4Y3KFB5"/>
<keyword evidence="5" id="KW-1185">Reference proteome</keyword>
<dbReference type="SUPFAM" id="SSF53448">
    <property type="entry name" value="Nucleotide-diphospho-sugar transferases"/>
    <property type="match status" value="1"/>
</dbReference>
<dbReference type="EMBL" id="BJLP01000083">
    <property type="protein sequence ID" value="GEA82697.1"/>
    <property type="molecule type" value="Genomic_DNA"/>
</dbReference>
<dbReference type="InterPro" id="IPR050834">
    <property type="entry name" value="Glycosyltransf_2"/>
</dbReference>
<dbReference type="GO" id="GO:0016740">
    <property type="term" value="F:transferase activity"/>
    <property type="evidence" value="ECO:0007669"/>
    <property type="project" value="UniProtKB-KW"/>
</dbReference>
<comment type="caution">
    <text evidence="4">The sequence shown here is derived from an EMBL/GenBank/DDBJ whole genome shotgun (WGS) entry which is preliminary data.</text>
</comment>
<keyword evidence="1 4" id="KW-0808">Transferase</keyword>
<evidence type="ECO:0000256" key="1">
    <source>
        <dbReference type="ARBA" id="ARBA00022679"/>
    </source>
</evidence>
<feature type="domain" description="Galactosyltransferase C-terminal" evidence="3">
    <location>
        <begin position="181"/>
        <end position="234"/>
    </location>
</feature>
<dbReference type="InterPro" id="IPR027791">
    <property type="entry name" value="Galactosyl_T_C"/>
</dbReference>
<protein>
    <submittedName>
        <fullName evidence="4">Glycosyl transferase</fullName>
    </submittedName>
</protein>
<accession>A0A4Y3KFB5</accession>
<dbReference type="RefSeq" id="WP_208405297.1">
    <property type="nucleotide sequence ID" value="NZ_BJLP01000083.1"/>
</dbReference>
<dbReference type="Gene3D" id="3.90.550.10">
    <property type="entry name" value="Spore Coat Polysaccharide Biosynthesis Protein SpsA, Chain A"/>
    <property type="match status" value="1"/>
</dbReference>
<dbReference type="Pfam" id="PF00535">
    <property type="entry name" value="Glycos_transf_2"/>
    <property type="match status" value="1"/>
</dbReference>
<evidence type="ECO:0000259" key="3">
    <source>
        <dbReference type="Pfam" id="PF02709"/>
    </source>
</evidence>
<proteinExistence type="predicted"/>
<dbReference type="InterPro" id="IPR001173">
    <property type="entry name" value="Glyco_trans_2-like"/>
</dbReference>
<evidence type="ECO:0000313" key="4">
    <source>
        <dbReference type="EMBL" id="GEA82697.1"/>
    </source>
</evidence>
<dbReference type="PANTHER" id="PTHR43685">
    <property type="entry name" value="GLYCOSYLTRANSFERASE"/>
    <property type="match status" value="1"/>
</dbReference>
<dbReference type="Proteomes" id="UP000315842">
    <property type="component" value="Unassembled WGS sequence"/>
</dbReference>
<dbReference type="PANTHER" id="PTHR43685:SF3">
    <property type="entry name" value="SLR2126 PROTEIN"/>
    <property type="match status" value="1"/>
</dbReference>
<gene>
    <name evidence="4" type="ORF">CUD01_31410</name>
</gene>
<feature type="domain" description="Glycosyltransferase 2-like" evidence="2">
    <location>
        <begin position="10"/>
        <end position="137"/>
    </location>
</feature>
<organism evidence="4 5">
    <name type="scientific">Cellulomonas uda</name>
    <dbReference type="NCBI Taxonomy" id="1714"/>
    <lineage>
        <taxon>Bacteria</taxon>
        <taxon>Bacillati</taxon>
        <taxon>Actinomycetota</taxon>
        <taxon>Actinomycetes</taxon>
        <taxon>Micrococcales</taxon>
        <taxon>Cellulomonadaceae</taxon>
        <taxon>Cellulomonas</taxon>
    </lineage>
</organism>